<comment type="subcellular location">
    <subcellularLocation>
        <location evidence="1 9">Nucleus</location>
        <location evidence="1 9">Nucleolus</location>
    </subcellularLocation>
</comment>
<dbReference type="InterPro" id="IPR033688">
    <property type="entry name" value="NAT10"/>
</dbReference>
<feature type="domain" description="Possible tRNA binding" evidence="14">
    <location>
        <begin position="776"/>
        <end position="1006"/>
    </location>
</feature>
<evidence type="ECO:0000256" key="8">
    <source>
        <dbReference type="ARBA" id="ARBA00023315"/>
    </source>
</evidence>
<dbReference type="InterPro" id="IPR027992">
    <property type="entry name" value="tRNA_bind_dom"/>
</dbReference>
<feature type="binding site" evidence="9">
    <location>
        <begin position="640"/>
        <end position="642"/>
    </location>
    <ligand>
        <name>acetyl-CoA</name>
        <dbReference type="ChEBI" id="CHEBI:57288"/>
    </ligand>
</feature>
<keyword evidence="2 9" id="KW-0698">rRNA processing</keyword>
<dbReference type="InterPro" id="IPR032672">
    <property type="entry name" value="TmcA/NAT10/Kre33"/>
</dbReference>
<feature type="region of interest" description="Disordered" evidence="10">
    <location>
        <begin position="432"/>
        <end position="464"/>
    </location>
</feature>
<evidence type="ECO:0000259" key="14">
    <source>
        <dbReference type="Pfam" id="PF13725"/>
    </source>
</evidence>
<dbReference type="EMBL" id="KL198017">
    <property type="protein sequence ID" value="KDQ20958.1"/>
    <property type="molecule type" value="Genomic_DNA"/>
</dbReference>
<evidence type="ECO:0000256" key="10">
    <source>
        <dbReference type="SAM" id="MobiDB-lite"/>
    </source>
</evidence>
<evidence type="ECO:0000256" key="5">
    <source>
        <dbReference type="ARBA" id="ARBA00022741"/>
    </source>
</evidence>
<evidence type="ECO:0000313" key="15">
    <source>
        <dbReference type="EMBL" id="KDQ20958.1"/>
    </source>
</evidence>
<keyword evidence="3 9" id="KW-0808">Transferase</keyword>
<evidence type="ECO:0000259" key="12">
    <source>
        <dbReference type="Pfam" id="PF08351"/>
    </source>
</evidence>
<dbReference type="STRING" id="930990.A0A067MYY4"/>
<comment type="catalytic activity">
    <reaction evidence="9">
        <text>a cytidine in 18S rRNA + acetyl-CoA + ATP + H2O = an N(4)-acetylcytidine in 18S rRNA + ADP + phosphate + CoA + H(+)</text>
        <dbReference type="Rhea" id="RHEA:51424"/>
        <dbReference type="Rhea" id="RHEA-COMP:13575"/>
        <dbReference type="Rhea" id="RHEA-COMP:13576"/>
        <dbReference type="ChEBI" id="CHEBI:15377"/>
        <dbReference type="ChEBI" id="CHEBI:15378"/>
        <dbReference type="ChEBI" id="CHEBI:30616"/>
        <dbReference type="ChEBI" id="CHEBI:43474"/>
        <dbReference type="ChEBI" id="CHEBI:57287"/>
        <dbReference type="ChEBI" id="CHEBI:57288"/>
        <dbReference type="ChEBI" id="CHEBI:74900"/>
        <dbReference type="ChEBI" id="CHEBI:82748"/>
        <dbReference type="ChEBI" id="CHEBI:456216"/>
    </reaction>
</comment>
<name>A0A067MYY4_BOTB1</name>
<keyword evidence="7 9" id="KW-0539">Nucleus</keyword>
<evidence type="ECO:0000256" key="1">
    <source>
        <dbReference type="ARBA" id="ARBA00004604"/>
    </source>
</evidence>
<keyword evidence="4 9" id="KW-0819">tRNA processing</keyword>
<proteinExistence type="inferred from homology"/>
<comment type="subunit">
    <text evidence="9">Interacts with TAN1.</text>
</comment>
<dbReference type="Gene3D" id="3.40.630.30">
    <property type="match status" value="1"/>
</dbReference>
<dbReference type="GO" id="GO:1904812">
    <property type="term" value="P:rRNA acetylation involved in maturation of SSU-rRNA"/>
    <property type="evidence" value="ECO:0007669"/>
    <property type="project" value="InterPro"/>
</dbReference>
<dbReference type="EC" id="2.3.1.-" evidence="9"/>
<dbReference type="GO" id="GO:0005730">
    <property type="term" value="C:nucleolus"/>
    <property type="evidence" value="ECO:0007669"/>
    <property type="project" value="UniProtKB-SubCell"/>
</dbReference>
<feature type="binding site" evidence="9">
    <location>
        <position position="481"/>
    </location>
    <ligand>
        <name>ATP</name>
        <dbReference type="ChEBI" id="CHEBI:30616"/>
    </ligand>
</feature>
<dbReference type="FunFam" id="3.40.50.11040:FF:000002">
    <property type="entry name" value="RNA cytidine acetyltransferase"/>
    <property type="match status" value="1"/>
</dbReference>
<sequence>MRKQLDSRIPILINNGVKKNHRSFIVLVGDKGRDQVVNLHFLLSQARVSSRPSVLWCYKKDLGFTSHRKKREAKIKRDVKRGVREANEQNPFELFVTVTDIRYTYYKESHKILGNTYGMCVLQDFEAITPNLMARTIETVEGGGLVILLLKTMSSLKQLYTMAMDVHARYRTSAHDSVVARFNERFILSLGSCDDCIVLDDELNVLPISRGKDIVPFEDDSKKPGEKKTEMELKDLKESLTETKPVGELVKLAKTLDQARAILTFVDAIAEKTLSSTVTLTASRGRGKSAALGLAVAAALAHGYSNIFVTSPSPENLKTLFEFIFKGLDALGYEEHLDYDISQSTNPEFNKAIVRVNVFRDHRQTIQYIQPQDAHVLGQAELVIIDEAAAIPLPLVRNLIGPYLVFMASTINGYEGTGRSLSLKLIQQLRESTRPSLTKEPTAGDDAAPSTSKQAATKTAGSRTGLKARTLREIKLDEPIRYSAGDKIETWLHSLLCLDATVVPKSIQGCPHPSQCELYYVNRDTLFSYHPASETFLQRMMALYVASHYKNSPNDLQLMSDAPAHHLFVLLPPLKDDESVLPDPLVVLQVALEGNISKQAILDSLSRGMRSSGDLIPWLISQQFQDNNFAQLSGARVVRIATHPDYASMGYGSRALKALNSFYAGEYFNLDEAPQEDNFQSFEEAAAIGKSATLLEESLTHRSATSLPPLLQRLSHRRPESLDYLGVSYGMTQQLLKFWKRAGYVPYYLRQTENELTGECTCVMLKSLGEERGFEGFAQDFRRRFLSLLSYKFREFPAVTALSVMEAINVGDGHKDDGSQDLALNELNMLLTPFDIKRLESYANNALDYHVILDLLPTVASLYFNRRLGPDVKLSAVQSAITLALGLQRKTIEDVEKELNLPVNQALALFAKVIRKITKRLQDVQKDAISATIPLETTKIARNLPEGNAAGATANWTPMEVSVEAELKEAGDEVTKRMKEMQREMIDSLDLSKYVIDDASADWTGAESQVAATAGGRKGLGTIVSVKVTEKKRKPERDDEEQADGKAGGKKSTRRGGKKAKRT</sequence>
<feature type="region of interest" description="Disordered" evidence="10">
    <location>
        <begin position="1026"/>
        <end position="1063"/>
    </location>
</feature>
<dbReference type="Pfam" id="PF13725">
    <property type="entry name" value="tRNA_bind_2"/>
    <property type="match status" value="1"/>
</dbReference>
<dbReference type="Proteomes" id="UP000027195">
    <property type="component" value="Unassembled WGS sequence"/>
</dbReference>
<dbReference type="AlphaFoldDB" id="A0A067MYY4"/>
<dbReference type="Pfam" id="PF13718">
    <property type="entry name" value="GNAT_acetyltr_2"/>
    <property type="match status" value="1"/>
</dbReference>
<dbReference type="FunCoup" id="A0A067MYY4">
    <property type="interactions" value="683"/>
</dbReference>
<dbReference type="GO" id="GO:0000049">
    <property type="term" value="F:tRNA binding"/>
    <property type="evidence" value="ECO:0007669"/>
    <property type="project" value="TreeGrafter"/>
</dbReference>
<dbReference type="HAMAP" id="MF_03211">
    <property type="entry name" value="RNA_acetyltr_Nat10"/>
    <property type="match status" value="1"/>
</dbReference>
<comment type="catalytic activity">
    <reaction evidence="9">
        <text>a cytidine in tRNA + acetyl-CoA + ATP + H2O = an N(4)-acetylcytidine in tRNA + ADP + phosphate + CoA + H(+)</text>
        <dbReference type="Rhea" id="RHEA:53876"/>
        <dbReference type="Rhea" id="RHEA-COMP:13670"/>
        <dbReference type="Rhea" id="RHEA-COMP:13671"/>
        <dbReference type="ChEBI" id="CHEBI:15377"/>
        <dbReference type="ChEBI" id="CHEBI:15378"/>
        <dbReference type="ChEBI" id="CHEBI:30616"/>
        <dbReference type="ChEBI" id="CHEBI:43474"/>
        <dbReference type="ChEBI" id="CHEBI:57287"/>
        <dbReference type="ChEBI" id="CHEBI:57288"/>
        <dbReference type="ChEBI" id="CHEBI:74900"/>
        <dbReference type="ChEBI" id="CHEBI:82748"/>
        <dbReference type="ChEBI" id="CHEBI:456216"/>
    </reaction>
</comment>
<evidence type="ECO:0000259" key="11">
    <source>
        <dbReference type="Pfam" id="PF05127"/>
    </source>
</evidence>
<dbReference type="Gene3D" id="3.40.50.300">
    <property type="entry name" value="P-loop containing nucleotide triphosphate hydrolases"/>
    <property type="match status" value="1"/>
</dbReference>
<dbReference type="InterPro" id="IPR027417">
    <property type="entry name" value="P-loop_NTPase"/>
</dbReference>
<dbReference type="InterPro" id="IPR000182">
    <property type="entry name" value="GNAT_dom"/>
</dbReference>
<evidence type="ECO:0000256" key="6">
    <source>
        <dbReference type="ARBA" id="ARBA00022840"/>
    </source>
</evidence>
<organism evidence="15 16">
    <name type="scientific">Botryobasidium botryosum (strain FD-172 SS1)</name>
    <dbReference type="NCBI Taxonomy" id="930990"/>
    <lineage>
        <taxon>Eukaryota</taxon>
        <taxon>Fungi</taxon>
        <taxon>Dikarya</taxon>
        <taxon>Basidiomycota</taxon>
        <taxon>Agaricomycotina</taxon>
        <taxon>Agaricomycetes</taxon>
        <taxon>Cantharellales</taxon>
        <taxon>Botryobasidiaceae</taxon>
        <taxon>Botryobasidium</taxon>
    </lineage>
</organism>
<dbReference type="InParanoid" id="A0A067MYY4"/>
<dbReference type="InterPro" id="IPR007807">
    <property type="entry name" value="TcmA/NAT10_helicase"/>
</dbReference>
<keyword evidence="5 9" id="KW-0547">Nucleotide-binding</keyword>
<keyword evidence="16" id="KW-1185">Reference proteome</keyword>
<evidence type="ECO:0000256" key="4">
    <source>
        <dbReference type="ARBA" id="ARBA00022694"/>
    </source>
</evidence>
<feature type="domain" description="N-acetyltransferase" evidence="13">
    <location>
        <begin position="539"/>
        <end position="768"/>
    </location>
</feature>
<protein>
    <recommendedName>
        <fullName evidence="9">RNA cytidine acetyltransferase</fullName>
        <ecNumber evidence="9">2.3.1.-</ecNumber>
    </recommendedName>
    <alternativeName>
        <fullName evidence="9">18S rRNA cytosine acetyltransferase</fullName>
    </alternativeName>
</protein>
<dbReference type="Pfam" id="PF05127">
    <property type="entry name" value="NAT10_TcmA_helicase"/>
    <property type="match status" value="1"/>
</dbReference>
<feature type="compositionally biased region" description="Basic residues" evidence="10">
    <location>
        <begin position="1048"/>
        <end position="1063"/>
    </location>
</feature>
<evidence type="ECO:0000256" key="2">
    <source>
        <dbReference type="ARBA" id="ARBA00022552"/>
    </source>
</evidence>
<dbReference type="OrthoDB" id="10067491at2759"/>
<feature type="binding site" evidence="9">
    <location>
        <begin position="285"/>
        <end position="294"/>
    </location>
    <ligand>
        <name>ATP</name>
        <dbReference type="ChEBI" id="CHEBI:30616"/>
    </ligand>
</feature>
<dbReference type="GO" id="GO:0030686">
    <property type="term" value="C:90S preribosome"/>
    <property type="evidence" value="ECO:0007669"/>
    <property type="project" value="TreeGrafter"/>
</dbReference>
<dbReference type="GO" id="GO:0005524">
    <property type="term" value="F:ATP binding"/>
    <property type="evidence" value="ECO:0007669"/>
    <property type="project" value="UniProtKB-UniRule"/>
</dbReference>
<evidence type="ECO:0000313" key="16">
    <source>
        <dbReference type="Proteomes" id="UP000027195"/>
    </source>
</evidence>
<dbReference type="GO" id="GO:0051392">
    <property type="term" value="F:tRNA cytidine N4-acetyltransferase activity"/>
    <property type="evidence" value="ECO:0007669"/>
    <property type="project" value="RHEA"/>
</dbReference>
<dbReference type="PANTHER" id="PTHR10925">
    <property type="entry name" value="N-ACETYLTRANSFERASE 10"/>
    <property type="match status" value="1"/>
</dbReference>
<keyword evidence="6 9" id="KW-0067">ATP-binding</keyword>
<feature type="domain" description="TmcA/NAT10 N-terminal" evidence="12">
    <location>
        <begin position="11"/>
        <end position="200"/>
    </location>
</feature>
<accession>A0A067MYY4</accession>
<comment type="function">
    <text evidence="9">RNA cytidine acetyltransferase with specificity toward both 18S rRNA and tRNAs. Catalyzes the formation of N(4)-acetylcytidine (ac4C) in 18S rRNA. Required for early nucleolar cleavages of precursor rRNA at sites A0, A1 and A2 during 18S rRNA synthesis. Catalyzes the formation of ac4C in serine and leucine tRNAs. Requires the tRNA-binding adapter protein TAN1 for full tRNA acetyltransferase activity but not for 18S rRNA acetylation.</text>
</comment>
<dbReference type="InterPro" id="IPR013562">
    <property type="entry name" value="TmcA/NAT10_N"/>
</dbReference>
<gene>
    <name evidence="9" type="primary">NAT10</name>
    <name evidence="15" type="ORF">BOTBODRAFT_26972</name>
</gene>
<feature type="binding site" evidence="9">
    <location>
        <position position="741"/>
    </location>
    <ligand>
        <name>acetyl-CoA</name>
        <dbReference type="ChEBI" id="CHEBI:57288"/>
    </ligand>
</feature>
<dbReference type="HOGENOM" id="CLU_004652_0_0_1"/>
<reference evidence="16" key="1">
    <citation type="journal article" date="2014" name="Proc. Natl. Acad. Sci. U.S.A.">
        <title>Extensive sampling of basidiomycete genomes demonstrates inadequacy of the white-rot/brown-rot paradigm for wood decay fungi.</title>
        <authorList>
            <person name="Riley R."/>
            <person name="Salamov A.A."/>
            <person name="Brown D.W."/>
            <person name="Nagy L.G."/>
            <person name="Floudas D."/>
            <person name="Held B.W."/>
            <person name="Levasseur A."/>
            <person name="Lombard V."/>
            <person name="Morin E."/>
            <person name="Otillar R."/>
            <person name="Lindquist E.A."/>
            <person name="Sun H."/>
            <person name="LaButti K.M."/>
            <person name="Schmutz J."/>
            <person name="Jabbour D."/>
            <person name="Luo H."/>
            <person name="Baker S.E."/>
            <person name="Pisabarro A.G."/>
            <person name="Walton J.D."/>
            <person name="Blanchette R.A."/>
            <person name="Henrissat B."/>
            <person name="Martin F."/>
            <person name="Cullen D."/>
            <person name="Hibbett D.S."/>
            <person name="Grigoriev I.V."/>
        </authorList>
    </citation>
    <scope>NUCLEOTIDE SEQUENCE [LARGE SCALE GENOMIC DNA]</scope>
    <source>
        <strain evidence="16">FD-172 SS1</strain>
    </source>
</reference>
<dbReference type="Gene3D" id="3.40.50.11040">
    <property type="match status" value="1"/>
</dbReference>
<feature type="compositionally biased region" description="Polar residues" evidence="10">
    <location>
        <begin position="449"/>
        <end position="462"/>
    </location>
</feature>
<dbReference type="PANTHER" id="PTHR10925:SF5">
    <property type="entry name" value="RNA CYTIDINE ACETYLTRANSFERASE"/>
    <property type="match status" value="1"/>
</dbReference>
<evidence type="ECO:0000256" key="9">
    <source>
        <dbReference type="HAMAP-Rule" id="MF_03211"/>
    </source>
</evidence>
<feature type="binding site" evidence="9">
    <location>
        <begin position="647"/>
        <end position="653"/>
    </location>
    <ligand>
        <name>acetyl-CoA</name>
        <dbReference type="ChEBI" id="CHEBI:57288"/>
    </ligand>
</feature>
<feature type="domain" description="TcmA/NAT10 helicase" evidence="11">
    <location>
        <begin position="280"/>
        <end position="499"/>
    </location>
</feature>
<dbReference type="GO" id="GO:0051391">
    <property type="term" value="P:tRNA acetylation"/>
    <property type="evidence" value="ECO:0007669"/>
    <property type="project" value="UniProtKB-UniRule"/>
</dbReference>
<evidence type="ECO:0000256" key="3">
    <source>
        <dbReference type="ARBA" id="ARBA00022679"/>
    </source>
</evidence>
<evidence type="ECO:0000256" key="7">
    <source>
        <dbReference type="ARBA" id="ARBA00023242"/>
    </source>
</evidence>
<dbReference type="Pfam" id="PF08351">
    <property type="entry name" value="TmcA_N"/>
    <property type="match status" value="1"/>
</dbReference>
<keyword evidence="8 9" id="KW-0012">Acyltransferase</keyword>
<comment type="similarity">
    <text evidence="9">Belongs to the RNA cytidine acetyltransferase family. NAT10 subfamily.</text>
</comment>
<dbReference type="GO" id="GO:1990883">
    <property type="term" value="F:18S rRNA cytidine N-acetyltransferase activity"/>
    <property type="evidence" value="ECO:0007669"/>
    <property type="project" value="TreeGrafter"/>
</dbReference>
<evidence type="ECO:0000259" key="13">
    <source>
        <dbReference type="Pfam" id="PF13718"/>
    </source>
</evidence>